<dbReference type="PANTHER" id="PTHR48098:SF1">
    <property type="entry name" value="DIACYLGLYCEROL ACYLTRANSFERASE_MYCOLYLTRANSFERASE AG85A"/>
    <property type="match status" value="1"/>
</dbReference>
<dbReference type="EMBL" id="JAKLTQ010000029">
    <property type="protein sequence ID" value="MCG2624666.1"/>
    <property type="molecule type" value="Genomic_DNA"/>
</dbReference>
<gene>
    <name evidence="2" type="ORF">LVY72_22510</name>
</gene>
<feature type="transmembrane region" description="Helical" evidence="1">
    <location>
        <begin position="6"/>
        <end position="29"/>
    </location>
</feature>
<sequence>MPFYELTAWPVLALSLLLLTVSVVVAVAVLPRHRTPGLAKYLLQAVAIVLVSLLTLWTLFLKLNADNQWYASWADLFADGATGPARTAVVGAPLRQVSHPTPLARGHFSALQRHPASNPAFGASLKKTAPNGQWVSFAFSGPTTGITRQVELWLPPSYLARPDQAYPVITAFSGYPGSPSTYAKSLHYGSTVMDQVRHGLLREPIVVVPDMYPANLDTECVNGSEGKYESYVADDLVPWIRTNLRTVDNPQAWATSGYSAGGWCASMFSVRHPKVWANSINFAGYFSPDYSPRQHWVRAGDPRYNLGQVVARHKPDVAIWFFSGGEDRRPLRSLASFRPHVEAPTTLVTNITPFGGHRLDVWRQQVGASLAWLGGISGYFAAR</sequence>
<protein>
    <submittedName>
        <fullName evidence="2">Esterase family protein</fullName>
    </submittedName>
</protein>
<keyword evidence="3" id="KW-1185">Reference proteome</keyword>
<dbReference type="InterPro" id="IPR050583">
    <property type="entry name" value="Mycobacterial_A85_antigen"/>
</dbReference>
<dbReference type="InterPro" id="IPR029058">
    <property type="entry name" value="AB_hydrolase_fold"/>
</dbReference>
<accession>A0ABS9LDL4</accession>
<dbReference type="RefSeq" id="WP_237826903.1">
    <property type="nucleotide sequence ID" value="NZ_JAKLTQ010000029.1"/>
</dbReference>
<organism evidence="2 3">
    <name type="scientific">Arthrobacter hankyongi</name>
    <dbReference type="NCBI Taxonomy" id="2904801"/>
    <lineage>
        <taxon>Bacteria</taxon>
        <taxon>Bacillati</taxon>
        <taxon>Actinomycetota</taxon>
        <taxon>Actinomycetes</taxon>
        <taxon>Micrococcales</taxon>
        <taxon>Micrococcaceae</taxon>
        <taxon>Arthrobacter</taxon>
    </lineage>
</organism>
<keyword evidence="1" id="KW-0812">Transmembrane</keyword>
<comment type="caution">
    <text evidence="2">The sequence shown here is derived from an EMBL/GenBank/DDBJ whole genome shotgun (WGS) entry which is preliminary data.</text>
</comment>
<dbReference type="Gene3D" id="3.40.50.1820">
    <property type="entry name" value="alpha/beta hydrolase"/>
    <property type="match status" value="1"/>
</dbReference>
<evidence type="ECO:0000313" key="3">
    <source>
        <dbReference type="Proteomes" id="UP001165368"/>
    </source>
</evidence>
<keyword evidence="1" id="KW-1133">Transmembrane helix</keyword>
<feature type="transmembrane region" description="Helical" evidence="1">
    <location>
        <begin position="41"/>
        <end position="60"/>
    </location>
</feature>
<keyword evidence="1" id="KW-0472">Membrane</keyword>
<dbReference type="InterPro" id="IPR000801">
    <property type="entry name" value="Esterase-like"/>
</dbReference>
<proteinExistence type="predicted"/>
<name>A0ABS9LDL4_9MICC</name>
<dbReference type="Proteomes" id="UP001165368">
    <property type="component" value="Unassembled WGS sequence"/>
</dbReference>
<dbReference type="SUPFAM" id="SSF53474">
    <property type="entry name" value="alpha/beta-Hydrolases"/>
    <property type="match status" value="1"/>
</dbReference>
<evidence type="ECO:0000313" key="2">
    <source>
        <dbReference type="EMBL" id="MCG2624666.1"/>
    </source>
</evidence>
<reference evidence="2" key="1">
    <citation type="submission" date="2022-01" db="EMBL/GenBank/DDBJ databases">
        <authorList>
            <person name="Jo J.-H."/>
            <person name="Im W.-T."/>
        </authorList>
    </citation>
    <scope>NUCLEOTIDE SEQUENCE</scope>
    <source>
        <strain evidence="2">I2-34</strain>
    </source>
</reference>
<evidence type="ECO:0000256" key="1">
    <source>
        <dbReference type="SAM" id="Phobius"/>
    </source>
</evidence>
<dbReference type="Pfam" id="PF00756">
    <property type="entry name" value="Esterase"/>
    <property type="match status" value="1"/>
</dbReference>
<dbReference type="PANTHER" id="PTHR48098">
    <property type="entry name" value="ENTEROCHELIN ESTERASE-RELATED"/>
    <property type="match status" value="1"/>
</dbReference>